<organism evidence="1">
    <name type="scientific">Lactobacillus delbrueckii subsp. lactis</name>
    <dbReference type="NCBI Taxonomy" id="29397"/>
    <lineage>
        <taxon>Bacteria</taxon>
        <taxon>Bacillati</taxon>
        <taxon>Bacillota</taxon>
        <taxon>Bacilli</taxon>
        <taxon>Lactobacillales</taxon>
        <taxon>Lactobacillaceae</taxon>
        <taxon>Lactobacillus</taxon>
    </lineage>
</organism>
<protein>
    <recommendedName>
        <fullName evidence="2">Peptidase C39-like domain-containing protein</fullName>
    </recommendedName>
</protein>
<accession>A0A3G6K8C3</accession>
<dbReference type="InterPro" id="IPR022118">
    <property type="entry name" value="Peptidase_C70_AvrRpt2"/>
</dbReference>
<dbReference type="AlphaFoldDB" id="A0A3G6K8C3"/>
<name>A0A3G6K8C3_LACDL</name>
<evidence type="ECO:0008006" key="2">
    <source>
        <dbReference type="Google" id="ProtNLM"/>
    </source>
</evidence>
<dbReference type="Gene3D" id="3.90.70.10">
    <property type="entry name" value="Cysteine proteinases"/>
    <property type="match status" value="1"/>
</dbReference>
<evidence type="ECO:0000313" key="1">
    <source>
        <dbReference type="EMBL" id="AZA15474.1"/>
    </source>
</evidence>
<dbReference type="Pfam" id="PF12385">
    <property type="entry name" value="Peptidase_C70"/>
    <property type="match status" value="1"/>
</dbReference>
<dbReference type="OrthoDB" id="1164310at2"/>
<proteinExistence type="predicted"/>
<gene>
    <name evidence="1" type="ORF">DQL93_01645</name>
</gene>
<sequence length="57" mass="6746">MVDHFPNHALLLTGYNRSKIYYNDPWTGKKASMSAKNFWYHYSTLKWLSGSKRALSY</sequence>
<dbReference type="EMBL" id="CP031023">
    <property type="protein sequence ID" value="AZA15474.1"/>
    <property type="molecule type" value="Genomic_DNA"/>
</dbReference>
<reference evidence="1" key="1">
    <citation type="submission" date="2018-07" db="EMBL/GenBank/DDBJ databases">
        <authorList>
            <person name="Somerville V."/>
        </authorList>
    </citation>
    <scope>NUCLEOTIDE SEQUENCE</scope>
    <source>
        <strain evidence="1">NWC_2_2</strain>
    </source>
</reference>